<dbReference type="InParanoid" id="A0A3Q7G1X4"/>
<dbReference type="Gramene" id="Solyc04g025035.1.1">
    <property type="protein sequence ID" value="Solyc04g025035.1.1"/>
    <property type="gene ID" value="Solyc04g025035.1"/>
</dbReference>
<proteinExistence type="predicted"/>
<dbReference type="InterPro" id="IPR043128">
    <property type="entry name" value="Rev_trsase/Diguanyl_cyclase"/>
</dbReference>
<dbReference type="PANTHER" id="PTHR24559">
    <property type="entry name" value="TRANSPOSON TY3-I GAG-POL POLYPROTEIN"/>
    <property type="match status" value="1"/>
</dbReference>
<evidence type="ECO:0000313" key="1">
    <source>
        <dbReference type="EnsemblPlants" id="Solyc04g025035.1.1"/>
    </source>
</evidence>
<dbReference type="Gene3D" id="3.30.70.270">
    <property type="match status" value="1"/>
</dbReference>
<sequence>MDLTKGSYQMRITEGDEPKTISIARYGPYECLVTPFVSTNAQIDFSRDEKTLSHLLGPVRGGVLGYIVIYSKTLKEHVEYLKRVPKYYGRTNSMSSGFISCYSTKSAALTKFLNKNKPWVLSKECQRTFKGLKAAVIEELASSAGYYDLIKKSAKNGFFQSNH</sequence>
<reference evidence="1" key="2">
    <citation type="submission" date="2019-01" db="UniProtKB">
        <authorList>
            <consortium name="EnsemblPlants"/>
        </authorList>
    </citation>
    <scope>IDENTIFICATION</scope>
    <source>
        <strain evidence="1">cv. Heinz 1706</strain>
    </source>
</reference>
<accession>A0A3Q7G1X4</accession>
<dbReference type="Proteomes" id="UP000004994">
    <property type="component" value="Chromosome 4"/>
</dbReference>
<organism evidence="1">
    <name type="scientific">Solanum lycopersicum</name>
    <name type="common">Tomato</name>
    <name type="synonym">Lycopersicon esculentum</name>
    <dbReference type="NCBI Taxonomy" id="4081"/>
    <lineage>
        <taxon>Eukaryota</taxon>
        <taxon>Viridiplantae</taxon>
        <taxon>Streptophyta</taxon>
        <taxon>Embryophyta</taxon>
        <taxon>Tracheophyta</taxon>
        <taxon>Spermatophyta</taxon>
        <taxon>Magnoliopsida</taxon>
        <taxon>eudicotyledons</taxon>
        <taxon>Gunneridae</taxon>
        <taxon>Pentapetalae</taxon>
        <taxon>asterids</taxon>
        <taxon>lamiids</taxon>
        <taxon>Solanales</taxon>
        <taxon>Solanaceae</taxon>
        <taxon>Solanoideae</taxon>
        <taxon>Solaneae</taxon>
        <taxon>Solanum</taxon>
        <taxon>Solanum subgen. Lycopersicon</taxon>
    </lineage>
</organism>
<dbReference type="InterPro" id="IPR043502">
    <property type="entry name" value="DNA/RNA_pol_sf"/>
</dbReference>
<dbReference type="InterPro" id="IPR053134">
    <property type="entry name" value="RNA-dir_DNA_polymerase"/>
</dbReference>
<dbReference type="SUPFAM" id="SSF56672">
    <property type="entry name" value="DNA/RNA polymerases"/>
    <property type="match status" value="1"/>
</dbReference>
<protein>
    <submittedName>
        <fullName evidence="1">Uncharacterized protein</fullName>
    </submittedName>
</protein>
<keyword evidence="2" id="KW-1185">Reference proteome</keyword>
<dbReference type="EnsemblPlants" id="Solyc04g025035.1.1">
    <property type="protein sequence ID" value="Solyc04g025035.1.1"/>
    <property type="gene ID" value="Solyc04g025035.1"/>
</dbReference>
<dbReference type="PANTHER" id="PTHR24559:SF436">
    <property type="entry name" value="RNA-DIRECTED DNA POLYMERASE HOMOLOG"/>
    <property type="match status" value="1"/>
</dbReference>
<dbReference type="AlphaFoldDB" id="A0A3Q7G1X4"/>
<reference evidence="1" key="1">
    <citation type="journal article" date="2012" name="Nature">
        <title>The tomato genome sequence provides insights into fleshy fruit evolution.</title>
        <authorList>
            <consortium name="Tomato Genome Consortium"/>
        </authorList>
    </citation>
    <scope>NUCLEOTIDE SEQUENCE [LARGE SCALE GENOMIC DNA]</scope>
    <source>
        <strain evidence="1">cv. Heinz 1706</strain>
    </source>
</reference>
<evidence type="ECO:0000313" key="2">
    <source>
        <dbReference type="Proteomes" id="UP000004994"/>
    </source>
</evidence>
<dbReference type="Gene3D" id="3.10.10.10">
    <property type="entry name" value="HIV Type 1 Reverse Transcriptase, subunit A, domain 1"/>
    <property type="match status" value="1"/>
</dbReference>
<name>A0A3Q7G1X4_SOLLC</name>